<accession>A0A7U3ZQ06</accession>
<dbReference type="SUPFAM" id="SSF47413">
    <property type="entry name" value="lambda repressor-like DNA-binding domains"/>
    <property type="match status" value="1"/>
</dbReference>
<dbReference type="EMBL" id="CP002859">
    <property type="protein sequence ID" value="AEI51203.1"/>
    <property type="molecule type" value="Genomic_DNA"/>
</dbReference>
<dbReference type="PROSITE" id="PS50943">
    <property type="entry name" value="HTH_CROC1"/>
    <property type="match status" value="1"/>
</dbReference>
<organism evidence="3 4">
    <name type="scientific">Runella slithyformis (strain ATCC 29530 / DSM 19594 / LMG 11500 / NCIMB 11436 / LSU 4)</name>
    <dbReference type="NCBI Taxonomy" id="761193"/>
    <lineage>
        <taxon>Bacteria</taxon>
        <taxon>Pseudomonadati</taxon>
        <taxon>Bacteroidota</taxon>
        <taxon>Cytophagia</taxon>
        <taxon>Cytophagales</taxon>
        <taxon>Spirosomataceae</taxon>
        <taxon>Runella</taxon>
    </lineage>
</organism>
<keyword evidence="4" id="KW-1185">Reference proteome</keyword>
<dbReference type="InterPro" id="IPR001387">
    <property type="entry name" value="Cro/C1-type_HTH"/>
</dbReference>
<dbReference type="GO" id="GO:0003677">
    <property type="term" value="F:DNA binding"/>
    <property type="evidence" value="ECO:0007669"/>
    <property type="project" value="UniProtKB-KW"/>
</dbReference>
<evidence type="ECO:0000313" key="3">
    <source>
        <dbReference type="EMBL" id="AEI51203.1"/>
    </source>
</evidence>
<dbReference type="CDD" id="cd00093">
    <property type="entry name" value="HTH_XRE"/>
    <property type="match status" value="1"/>
</dbReference>
<dbReference type="KEGG" id="rsi:Runsl_4893"/>
<evidence type="ECO:0000313" key="4">
    <source>
        <dbReference type="Proteomes" id="UP000000493"/>
    </source>
</evidence>
<proteinExistence type="predicted"/>
<dbReference type="PANTHER" id="PTHR46558">
    <property type="entry name" value="TRACRIPTIONAL REGULATORY PROTEIN-RELATED-RELATED"/>
    <property type="match status" value="1"/>
</dbReference>
<evidence type="ECO:0000259" key="2">
    <source>
        <dbReference type="PROSITE" id="PS50943"/>
    </source>
</evidence>
<dbReference type="Gene3D" id="1.10.260.40">
    <property type="entry name" value="lambda repressor-like DNA-binding domains"/>
    <property type="match status" value="1"/>
</dbReference>
<dbReference type="InterPro" id="IPR010982">
    <property type="entry name" value="Lambda_DNA-bd_dom_sf"/>
</dbReference>
<protein>
    <submittedName>
        <fullName evidence="3">Helix-turn-helix domain protein</fullName>
    </submittedName>
</protein>
<dbReference type="SMART" id="SM00530">
    <property type="entry name" value="HTH_XRE"/>
    <property type="match status" value="1"/>
</dbReference>
<evidence type="ECO:0000256" key="1">
    <source>
        <dbReference type="ARBA" id="ARBA00023125"/>
    </source>
</evidence>
<dbReference type="Proteomes" id="UP000000493">
    <property type="component" value="Chromosome"/>
</dbReference>
<name>A0A7U3ZQ06_RUNSL</name>
<dbReference type="AlphaFoldDB" id="A0A7U3ZQ06"/>
<reference evidence="3 4" key="2">
    <citation type="journal article" date="2012" name="Stand. Genomic Sci.">
        <title>Complete genome sequence of the aquatic bacterium Runella slithyformis type strain (LSU 4(T)).</title>
        <authorList>
            <person name="Copeland A."/>
            <person name="Zhang X."/>
            <person name="Misra M."/>
            <person name="Lapidus A."/>
            <person name="Nolan M."/>
            <person name="Lucas S."/>
            <person name="Deshpande S."/>
            <person name="Cheng J.F."/>
            <person name="Tapia R."/>
            <person name="Goodwin L.A."/>
            <person name="Pitluck S."/>
            <person name="Liolios K."/>
            <person name="Pagani I."/>
            <person name="Ivanova N."/>
            <person name="Mikhailova N."/>
            <person name="Pati A."/>
            <person name="Chen A."/>
            <person name="Palaniappan K."/>
            <person name="Land M."/>
            <person name="Hauser L."/>
            <person name="Pan C."/>
            <person name="Jeffries C.D."/>
            <person name="Detter J.C."/>
            <person name="Brambilla E.M."/>
            <person name="Rohde M."/>
            <person name="Djao O.D."/>
            <person name="Goker M."/>
            <person name="Sikorski J."/>
            <person name="Tindall B.J."/>
            <person name="Woyke T."/>
            <person name="Bristow J."/>
            <person name="Eisen J.A."/>
            <person name="Markowitz V."/>
            <person name="Hugenholtz P."/>
            <person name="Kyrpides N.C."/>
            <person name="Klenk H.P."/>
            <person name="Mavromatis K."/>
        </authorList>
    </citation>
    <scope>NUCLEOTIDE SEQUENCE [LARGE SCALE GENOMIC DNA]</scope>
    <source>
        <strain evidence="4">ATCC 29530 / DSM 19594 / LMG 11500 / NCIMB 11436 / LSU 4</strain>
    </source>
</reference>
<gene>
    <name evidence="3" type="ordered locus">Runsl_4893</name>
</gene>
<keyword evidence="1" id="KW-0238">DNA-binding</keyword>
<feature type="domain" description="HTH cro/C1-type" evidence="2">
    <location>
        <begin position="8"/>
        <end position="62"/>
    </location>
</feature>
<dbReference type="PANTHER" id="PTHR46558:SF3">
    <property type="entry name" value="TRANSCRIPTIONAL REGULATOR"/>
    <property type="match status" value="1"/>
</dbReference>
<sequence>MTGIGEIVRDARLSCGLTQKQLAQKMGITQQSISSIEAERSTPNLYTLLLIGTALDMRLTVFYS</sequence>
<dbReference type="Pfam" id="PF01381">
    <property type="entry name" value="HTH_3"/>
    <property type="match status" value="1"/>
</dbReference>
<reference evidence="4" key="1">
    <citation type="submission" date="2011-06" db="EMBL/GenBank/DDBJ databases">
        <title>The complete genome of chromosome of Runella slithyformis DSM 19594.</title>
        <authorList>
            <consortium name="US DOE Joint Genome Institute (JGI-PGF)"/>
            <person name="Lucas S."/>
            <person name="Han J."/>
            <person name="Lapidus A."/>
            <person name="Bruce D."/>
            <person name="Goodwin L."/>
            <person name="Pitluck S."/>
            <person name="Peters L."/>
            <person name="Kyrpides N."/>
            <person name="Mavromatis K."/>
            <person name="Ivanova N."/>
            <person name="Ovchinnikova G."/>
            <person name="Zhang X."/>
            <person name="Misra M."/>
            <person name="Detter J.C."/>
            <person name="Tapia R."/>
            <person name="Han C."/>
            <person name="Land M."/>
            <person name="Hauser L."/>
            <person name="Markowitz V."/>
            <person name="Cheng J.-F."/>
            <person name="Hugenholtz P."/>
            <person name="Woyke T."/>
            <person name="Wu D."/>
            <person name="Tindall B."/>
            <person name="Faehrich R."/>
            <person name="Brambilla E."/>
            <person name="Klenk H.-P."/>
            <person name="Eisen J.A."/>
        </authorList>
    </citation>
    <scope>NUCLEOTIDE SEQUENCE [LARGE SCALE GENOMIC DNA]</scope>
    <source>
        <strain evidence="4">ATCC 29530 / DSM 19594 / LMG 11500 / NCIMB 11436 / LSU 4</strain>
    </source>
</reference>